<protein>
    <submittedName>
        <fullName evidence="1">Uncharacterized protein</fullName>
    </submittedName>
</protein>
<gene>
    <name evidence="1" type="ORF">GBF38_017540</name>
</gene>
<dbReference type="Proteomes" id="UP000805704">
    <property type="component" value="Chromosome 10"/>
</dbReference>
<dbReference type="EMBL" id="CM024798">
    <property type="protein sequence ID" value="KAG8014388.1"/>
    <property type="molecule type" value="Genomic_DNA"/>
</dbReference>
<evidence type="ECO:0000313" key="1">
    <source>
        <dbReference type="EMBL" id="KAG8014388.1"/>
    </source>
</evidence>
<proteinExistence type="predicted"/>
<evidence type="ECO:0000313" key="2">
    <source>
        <dbReference type="Proteomes" id="UP000805704"/>
    </source>
</evidence>
<accession>A0ACB7FK56</accession>
<keyword evidence="2" id="KW-1185">Reference proteome</keyword>
<sequence length="178" mass="20340">MESKQYVAAFVRPAANSTKLEETKAQLQRQKFLKEINKEKETRRELERLKKYTNPEPLSTTKTANRVRDNTTRRRTKLLQVDYEELQVAERAADALQRDLDNKIVQKNHMQFFDEATAALQVEREKNKTLQNQLDKARLGSVLSTEWAGWESLPALAVSGVTLAAVAASSHPPTSRFQ</sequence>
<comment type="caution">
    <text evidence="1">The sequence shown here is derived from an EMBL/GenBank/DDBJ whole genome shotgun (WGS) entry which is preliminary data.</text>
</comment>
<organism evidence="1 2">
    <name type="scientific">Nibea albiflora</name>
    <name type="common">Yellow drum</name>
    <name type="synonym">Corvina albiflora</name>
    <dbReference type="NCBI Taxonomy" id="240163"/>
    <lineage>
        <taxon>Eukaryota</taxon>
        <taxon>Metazoa</taxon>
        <taxon>Chordata</taxon>
        <taxon>Craniata</taxon>
        <taxon>Vertebrata</taxon>
        <taxon>Euteleostomi</taxon>
        <taxon>Actinopterygii</taxon>
        <taxon>Neopterygii</taxon>
        <taxon>Teleostei</taxon>
        <taxon>Neoteleostei</taxon>
        <taxon>Acanthomorphata</taxon>
        <taxon>Eupercaria</taxon>
        <taxon>Sciaenidae</taxon>
        <taxon>Nibea</taxon>
    </lineage>
</organism>
<name>A0ACB7FK56_NIBAL</name>
<reference evidence="1" key="1">
    <citation type="submission" date="2020-04" db="EMBL/GenBank/DDBJ databases">
        <title>A chromosome-scale assembly and high-density genetic map of the yellow drum (Nibea albiflora) genome.</title>
        <authorList>
            <person name="Xu D."/>
            <person name="Zhang W."/>
            <person name="Chen R."/>
            <person name="Tan P."/>
            <person name="Wang L."/>
            <person name="Song H."/>
            <person name="Tian L."/>
            <person name="Zhu Q."/>
            <person name="Wang B."/>
        </authorList>
    </citation>
    <scope>NUCLEOTIDE SEQUENCE</scope>
    <source>
        <strain evidence="1">ZJHYS-2018</strain>
    </source>
</reference>